<accession>L8PMJ7</accession>
<evidence type="ECO:0000313" key="2">
    <source>
        <dbReference type="Proteomes" id="UP000011205"/>
    </source>
</evidence>
<name>L8PMJ7_STRVR</name>
<organism evidence="1 2">
    <name type="scientific">Streptomyces viridochromogenes Tue57</name>
    <dbReference type="NCBI Taxonomy" id="1160705"/>
    <lineage>
        <taxon>Bacteria</taxon>
        <taxon>Bacillati</taxon>
        <taxon>Actinomycetota</taxon>
        <taxon>Actinomycetes</taxon>
        <taxon>Kitasatosporales</taxon>
        <taxon>Streptomycetaceae</taxon>
        <taxon>Streptomyces</taxon>
    </lineage>
</organism>
<sequence>MRASLHGPVERMCRLPRLGELMAGLDRFLEGDGE</sequence>
<reference evidence="1 2" key="1">
    <citation type="journal article" date="2013" name="Genome Announc.">
        <title>Draft Genome Sequence of Streptomyces viridochromogenes Strain Tu57, Producer of Avilamycin.</title>
        <authorList>
            <person name="Gruning B.A."/>
            <person name="Erxleben A."/>
            <person name="Hahnlein A."/>
            <person name="Gunther S."/>
        </authorList>
    </citation>
    <scope>NUCLEOTIDE SEQUENCE [LARGE SCALE GENOMIC DNA]</scope>
    <source>
        <strain evidence="1 2">Tue57</strain>
    </source>
</reference>
<protein>
    <submittedName>
        <fullName evidence="1">Uncharacterized protein</fullName>
    </submittedName>
</protein>
<gene>
    <name evidence="1" type="ORF">STVIR_1744</name>
</gene>
<dbReference type="PATRIC" id="fig|1160705.3.peg.1740"/>
<comment type="caution">
    <text evidence="1">The sequence shown here is derived from an EMBL/GenBank/DDBJ whole genome shotgun (WGS) entry which is preliminary data.</text>
</comment>
<evidence type="ECO:0000313" key="1">
    <source>
        <dbReference type="EMBL" id="ELS57303.1"/>
    </source>
</evidence>
<dbReference type="Proteomes" id="UP000011205">
    <property type="component" value="Unassembled WGS sequence"/>
</dbReference>
<dbReference type="EMBL" id="AMLP01000061">
    <property type="protein sequence ID" value="ELS57303.1"/>
    <property type="molecule type" value="Genomic_DNA"/>
</dbReference>
<dbReference type="AlphaFoldDB" id="L8PMJ7"/>
<proteinExistence type="predicted"/>